<dbReference type="Gene3D" id="3.40.960.10">
    <property type="entry name" value="VSR Endonuclease"/>
    <property type="match status" value="1"/>
</dbReference>
<accession>A0A1F5JG44</accession>
<dbReference type="AlphaFoldDB" id="A0A1F5JG44"/>
<dbReference type="Proteomes" id="UP000177555">
    <property type="component" value="Unassembled WGS sequence"/>
</dbReference>
<evidence type="ECO:0000313" key="1">
    <source>
        <dbReference type="EMBL" id="OGE27594.1"/>
    </source>
</evidence>
<comment type="caution">
    <text evidence="1">The sequence shown here is derived from an EMBL/GenBank/DDBJ whole genome shotgun (WGS) entry which is preliminary data.</text>
</comment>
<dbReference type="InterPro" id="IPR041025">
    <property type="entry name" value="HNH_repeat"/>
</dbReference>
<proteinExistence type="predicted"/>
<protein>
    <submittedName>
        <fullName evidence="1">Uncharacterized protein</fullName>
    </submittedName>
</protein>
<gene>
    <name evidence="1" type="ORF">A2867_03750</name>
</gene>
<dbReference type="Pfam" id="PF18780">
    <property type="entry name" value="HNH_repeat"/>
    <property type="match status" value="1"/>
</dbReference>
<dbReference type="EMBL" id="MFCP01000035">
    <property type="protein sequence ID" value="OGE27594.1"/>
    <property type="molecule type" value="Genomic_DNA"/>
</dbReference>
<reference evidence="1 2" key="1">
    <citation type="journal article" date="2016" name="Nat. Commun.">
        <title>Thousands of microbial genomes shed light on interconnected biogeochemical processes in an aquifer system.</title>
        <authorList>
            <person name="Anantharaman K."/>
            <person name="Brown C.T."/>
            <person name="Hug L.A."/>
            <person name="Sharon I."/>
            <person name="Castelle C.J."/>
            <person name="Probst A.J."/>
            <person name="Thomas B.C."/>
            <person name="Singh A."/>
            <person name="Wilkins M.J."/>
            <person name="Karaoz U."/>
            <person name="Brodie E.L."/>
            <person name="Williams K.H."/>
            <person name="Hubbard S.S."/>
            <person name="Banfield J.F."/>
        </authorList>
    </citation>
    <scope>NUCLEOTIDE SEQUENCE [LARGE SCALE GENOMIC DNA]</scope>
</reference>
<evidence type="ECO:0000313" key="2">
    <source>
        <dbReference type="Proteomes" id="UP000177555"/>
    </source>
</evidence>
<organism evidence="1 2">
    <name type="scientific">Candidatus Daviesbacteria bacterium RIFCSPHIGHO2_01_FULL_40_11</name>
    <dbReference type="NCBI Taxonomy" id="1797762"/>
    <lineage>
        <taxon>Bacteria</taxon>
        <taxon>Candidatus Daviesiibacteriota</taxon>
    </lineage>
</organism>
<sequence>MSLRNKSKNKSFQYCSYCGSRIDGLHTYCSPKCWGLSNQIPEAEIINKLQKLADKLGRTPTKRECDFNKSCIRRFGSWTNALIAAGLTPHRSLNQRMYKRRKCLAKDGHICNSVSELIIDNWLYENNINHQKEAPYPKGKFTADWSLSNNILVEYFGLAQDSRRYDEEIKKKQQICKESGINLIEIYSKDLFPKNRLEEIIG</sequence>
<name>A0A1F5JG44_9BACT</name>